<name>A0ABW0BGK5_9ACTN</name>
<keyword evidence="1" id="KW-0472">Membrane</keyword>
<reference evidence="3" key="1">
    <citation type="journal article" date="2019" name="Int. J. Syst. Evol. Microbiol.">
        <title>The Global Catalogue of Microorganisms (GCM) 10K type strain sequencing project: providing services to taxonomists for standard genome sequencing and annotation.</title>
        <authorList>
            <consortium name="The Broad Institute Genomics Platform"/>
            <consortium name="The Broad Institute Genome Sequencing Center for Infectious Disease"/>
            <person name="Wu L."/>
            <person name="Ma J."/>
        </authorList>
    </citation>
    <scope>NUCLEOTIDE SEQUENCE [LARGE SCALE GENOMIC DNA]</scope>
    <source>
        <strain evidence="3">DFY41</strain>
    </source>
</reference>
<accession>A0ABW0BGK5</accession>
<evidence type="ECO:0000313" key="2">
    <source>
        <dbReference type="EMBL" id="MFC5176421.1"/>
    </source>
</evidence>
<proteinExistence type="predicted"/>
<keyword evidence="1" id="KW-1133">Transmembrane helix</keyword>
<comment type="caution">
    <text evidence="2">The sequence shown here is derived from an EMBL/GenBank/DDBJ whole genome shotgun (WGS) entry which is preliminary data.</text>
</comment>
<keyword evidence="3" id="KW-1185">Reference proteome</keyword>
<keyword evidence="1" id="KW-0812">Transmembrane</keyword>
<feature type="transmembrane region" description="Helical" evidence="1">
    <location>
        <begin position="33"/>
        <end position="55"/>
    </location>
</feature>
<organism evidence="2 3">
    <name type="scientific">Nocardioides taihuensis</name>
    <dbReference type="NCBI Taxonomy" id="1835606"/>
    <lineage>
        <taxon>Bacteria</taxon>
        <taxon>Bacillati</taxon>
        <taxon>Actinomycetota</taxon>
        <taxon>Actinomycetes</taxon>
        <taxon>Propionibacteriales</taxon>
        <taxon>Nocardioidaceae</taxon>
        <taxon>Nocardioides</taxon>
    </lineage>
</organism>
<evidence type="ECO:0000313" key="3">
    <source>
        <dbReference type="Proteomes" id="UP001596087"/>
    </source>
</evidence>
<gene>
    <name evidence="2" type="ORF">ACFPGP_07045</name>
</gene>
<evidence type="ECO:0000256" key="1">
    <source>
        <dbReference type="SAM" id="Phobius"/>
    </source>
</evidence>
<sequence length="66" mass="7000">MSVMSRITHHRRWGWAPRTTTGDVGRGHPVLDVVVGVVMTLVAAVLLGLTAGWVLSRGALLLLGQG</sequence>
<dbReference type="Proteomes" id="UP001596087">
    <property type="component" value="Unassembled WGS sequence"/>
</dbReference>
<dbReference type="EMBL" id="JBHSKD010000007">
    <property type="protein sequence ID" value="MFC5176421.1"/>
    <property type="molecule type" value="Genomic_DNA"/>
</dbReference>
<protein>
    <submittedName>
        <fullName evidence="2">Uncharacterized protein</fullName>
    </submittedName>
</protein>